<keyword evidence="6 9" id="KW-1133">Transmembrane helix</keyword>
<comment type="subcellular location">
    <subcellularLocation>
        <location evidence="1">Membrane</location>
    </subcellularLocation>
    <subcellularLocation>
        <location evidence="9">Mitochondrion membrane</location>
        <topology evidence="9">Multi-pass membrane protein</topology>
    </subcellularLocation>
</comment>
<evidence type="ECO:0000256" key="3">
    <source>
        <dbReference type="ARBA" id="ARBA00021007"/>
    </source>
</evidence>
<evidence type="ECO:0000256" key="1">
    <source>
        <dbReference type="ARBA" id="ARBA00004370"/>
    </source>
</evidence>
<evidence type="ECO:0000256" key="4">
    <source>
        <dbReference type="ARBA" id="ARBA00022448"/>
    </source>
</evidence>
<evidence type="ECO:0000256" key="9">
    <source>
        <dbReference type="RuleBase" id="RU003640"/>
    </source>
</evidence>
<keyword evidence="9 10" id="KW-0496">Mitochondrion</keyword>
<dbReference type="PANTHER" id="PTHR11058:SF9">
    <property type="entry name" value="NADH-UBIQUINONE OXIDOREDUCTASE CHAIN 3"/>
    <property type="match status" value="1"/>
</dbReference>
<dbReference type="InterPro" id="IPR038430">
    <property type="entry name" value="NDAH_ubi_oxred_su3_sf"/>
</dbReference>
<comment type="catalytic activity">
    <reaction evidence="8 9">
        <text>a ubiquinone + NADH + 5 H(+)(in) = a ubiquinol + NAD(+) + 4 H(+)(out)</text>
        <dbReference type="Rhea" id="RHEA:29091"/>
        <dbReference type="Rhea" id="RHEA-COMP:9565"/>
        <dbReference type="Rhea" id="RHEA-COMP:9566"/>
        <dbReference type="ChEBI" id="CHEBI:15378"/>
        <dbReference type="ChEBI" id="CHEBI:16389"/>
        <dbReference type="ChEBI" id="CHEBI:17976"/>
        <dbReference type="ChEBI" id="CHEBI:57540"/>
        <dbReference type="ChEBI" id="CHEBI:57945"/>
        <dbReference type="EC" id="7.1.1.2"/>
    </reaction>
</comment>
<keyword evidence="9" id="KW-0830">Ubiquinone</keyword>
<evidence type="ECO:0000256" key="5">
    <source>
        <dbReference type="ARBA" id="ARBA00022692"/>
    </source>
</evidence>
<dbReference type="EMBL" id="AY968672">
    <property type="protein sequence ID" value="AAX53869.1"/>
    <property type="molecule type" value="Genomic_DNA"/>
</dbReference>
<evidence type="ECO:0000313" key="10">
    <source>
        <dbReference type="EMBL" id="AAX53869.1"/>
    </source>
</evidence>
<keyword evidence="4 9" id="KW-0813">Transport</keyword>
<dbReference type="AlphaFoldDB" id="Q2HJL7"/>
<evidence type="ECO:0000256" key="2">
    <source>
        <dbReference type="ARBA" id="ARBA00008472"/>
    </source>
</evidence>
<feature type="transmembrane region" description="Helical" evidence="9">
    <location>
        <begin position="57"/>
        <end position="80"/>
    </location>
</feature>
<dbReference type="GO" id="GO:0031966">
    <property type="term" value="C:mitochondrial membrane"/>
    <property type="evidence" value="ECO:0007669"/>
    <property type="project" value="UniProtKB-SubCell"/>
</dbReference>
<keyword evidence="9" id="KW-0679">Respiratory chain</keyword>
<reference evidence="10" key="1">
    <citation type="journal article" date="2006" name="Insect Mol. Biol.">
        <title>Extraordinary number of gene rearrangements in the mitochondrial genomes of lice (Phthiraptera: Insecta).</title>
        <authorList>
            <person name="Covacin C."/>
            <person name="Shao R."/>
            <person name="Cameron S."/>
            <person name="Barker S.C."/>
        </authorList>
    </citation>
    <scope>NUCLEOTIDE SEQUENCE</scope>
</reference>
<dbReference type="EC" id="7.1.1.2" evidence="9"/>
<dbReference type="Gene3D" id="1.20.58.1610">
    <property type="entry name" value="NADH:ubiquinone/plastoquinone oxidoreductase, chain 3"/>
    <property type="match status" value="1"/>
</dbReference>
<proteinExistence type="inferred from homology"/>
<keyword evidence="9" id="KW-0249">Electron transport</keyword>
<keyword evidence="7 9" id="KW-0472">Membrane</keyword>
<comment type="similarity">
    <text evidence="2 9">Belongs to the complex I subunit 3 family.</text>
</comment>
<keyword evidence="5 9" id="KW-0812">Transmembrane</keyword>
<dbReference type="PANTHER" id="PTHR11058">
    <property type="entry name" value="NADH-UBIQUINONE OXIDOREDUCTASE CHAIN 3"/>
    <property type="match status" value="1"/>
</dbReference>
<accession>Q2HJL7</accession>
<evidence type="ECO:0000256" key="8">
    <source>
        <dbReference type="ARBA" id="ARBA00049551"/>
    </source>
</evidence>
<dbReference type="InterPro" id="IPR000440">
    <property type="entry name" value="NADH_UbQ/plastoQ_OxRdtase_su3"/>
</dbReference>
<comment type="function">
    <text evidence="9">Core subunit of the mitochondrial membrane respiratory chain NADH dehydrogenase (Complex I) which catalyzes electron transfer from NADH through the respiratory chain, using ubiquinone as an electron acceptor. Essential for the catalytic activity of complex I.</text>
</comment>
<geneLocation type="mitochondrion" evidence="10"/>
<keyword evidence="9" id="KW-1278">Translocase</keyword>
<organism evidence="10">
    <name type="scientific">Campanulotes compar</name>
    <name type="common">small pigeon louse</name>
    <dbReference type="NCBI Taxonomy" id="135595"/>
    <lineage>
        <taxon>Eukaryota</taxon>
        <taxon>Metazoa</taxon>
        <taxon>Ecdysozoa</taxon>
        <taxon>Arthropoda</taxon>
        <taxon>Hexapoda</taxon>
        <taxon>Insecta</taxon>
        <taxon>Pterygota</taxon>
        <taxon>Neoptera</taxon>
        <taxon>Paraneoptera</taxon>
        <taxon>Psocodea</taxon>
        <taxon>Troctomorpha</taxon>
        <taxon>Phthiraptera</taxon>
        <taxon>Ischnocera</taxon>
        <taxon>Philopteridae</taxon>
        <taxon>Campanulotes</taxon>
    </lineage>
</organism>
<name>Q2HJL7_9NEOP</name>
<evidence type="ECO:0000256" key="6">
    <source>
        <dbReference type="ARBA" id="ARBA00022989"/>
    </source>
</evidence>
<evidence type="ECO:0000256" key="7">
    <source>
        <dbReference type="ARBA" id="ARBA00023136"/>
    </source>
</evidence>
<keyword evidence="9" id="KW-0520">NAD</keyword>
<dbReference type="Pfam" id="PF00507">
    <property type="entry name" value="Oxidored_q4"/>
    <property type="match status" value="1"/>
</dbReference>
<feature type="transmembrane region" description="Helical" evidence="9">
    <location>
        <begin position="6"/>
        <end position="28"/>
    </location>
</feature>
<feature type="transmembrane region" description="Helical" evidence="9">
    <location>
        <begin position="86"/>
        <end position="107"/>
    </location>
</feature>
<dbReference type="GO" id="GO:0030964">
    <property type="term" value="C:NADH dehydrogenase complex"/>
    <property type="evidence" value="ECO:0007669"/>
    <property type="project" value="TreeGrafter"/>
</dbReference>
<protein>
    <recommendedName>
        <fullName evidence="3 9">NADH-ubiquinone oxidoreductase chain 3</fullName>
        <ecNumber evidence="9">7.1.1.2</ecNumber>
    </recommendedName>
</protein>
<sequence>MVVMWVVFASVGIVIIFFLSFISSMFCVNEKTGMNLEMYECGIEPIQEDKAPFCMHFFLVGVLFLLFDVELIVCIPMVWMSVYEKVWGLLWFVFFFIIFVGLVLEMVMGTFDWKE</sequence>
<dbReference type="GO" id="GO:0008137">
    <property type="term" value="F:NADH dehydrogenase (ubiquinone) activity"/>
    <property type="evidence" value="ECO:0007669"/>
    <property type="project" value="UniProtKB-UniRule"/>
</dbReference>